<evidence type="ECO:0000313" key="2">
    <source>
        <dbReference type="Proteomes" id="UP000189966"/>
    </source>
</evidence>
<organism evidence="1 2">
    <name type="scientific">Photobacterium piscicola</name>
    <dbReference type="NCBI Taxonomy" id="1378299"/>
    <lineage>
        <taxon>Bacteria</taxon>
        <taxon>Pseudomonadati</taxon>
        <taxon>Pseudomonadota</taxon>
        <taxon>Gammaproteobacteria</taxon>
        <taxon>Vibrionales</taxon>
        <taxon>Vibrionaceae</taxon>
        <taxon>Photobacterium</taxon>
    </lineage>
</organism>
<name>A0A1T5HZQ9_9GAMM</name>
<dbReference type="RefSeq" id="WP_080157048.1">
    <property type="nucleotide sequence ID" value="NZ_FUZI01000002.1"/>
</dbReference>
<dbReference type="InterPro" id="IPR029465">
    <property type="entry name" value="ATPgrasp_TupA"/>
</dbReference>
<dbReference type="Proteomes" id="UP000189966">
    <property type="component" value="Unassembled WGS sequence"/>
</dbReference>
<dbReference type="Pfam" id="PF14305">
    <property type="entry name" value="ATPgrasp_TupA"/>
    <property type="match status" value="1"/>
</dbReference>
<sequence>MRKIINLICNKSKLARELRYNFSFIRETGYIPSFKNPKTYNEKINYRKHNPKHELFSVCADKIKSKEYVAEKLSSDYIIENYYVGDSITVDKIKEILADKGDLLLKANHNSGPVYLITTEATDDEITRKVDDVNNQLKVDYGKQLNEPWYSDIKRGVLVEKRLSPQEGETDVRDYKFHVFKQNDGSFKIIVQIDFDRSGNHTRSFFDDELNWLPFYTLYSDTGVCIKTSIEMPKNYDLMLTAAKTLAEPFSYVRVDFYNVDGAIYFGELTFAQGSGRSGLTNKAYDLWLGRLWEGDPSY</sequence>
<dbReference type="EMBL" id="FUZI01000002">
    <property type="protein sequence ID" value="SKC32215.1"/>
    <property type="molecule type" value="Genomic_DNA"/>
</dbReference>
<protein>
    <submittedName>
        <fullName evidence="1">Uncharacterized protein</fullName>
    </submittedName>
</protein>
<evidence type="ECO:0000313" key="1">
    <source>
        <dbReference type="EMBL" id="SKC32215.1"/>
    </source>
</evidence>
<gene>
    <name evidence="1" type="ORF">CZ809_01730</name>
</gene>
<dbReference type="AlphaFoldDB" id="A0A1T5HZQ9"/>
<reference evidence="1 2" key="1">
    <citation type="submission" date="2017-02" db="EMBL/GenBank/DDBJ databases">
        <authorList>
            <person name="Peterson S.W."/>
        </authorList>
    </citation>
    <scope>NUCLEOTIDE SEQUENCE [LARGE SCALE GENOMIC DNA]</scope>
    <source>
        <strain evidence="2">type strain: NCCB 100098</strain>
    </source>
</reference>
<accession>A0A1T5HZQ9</accession>
<proteinExistence type="predicted"/>
<dbReference type="OrthoDB" id="9791827at2"/>